<sequence length="616" mass="71217">MNLLFLVFIFPLLSTILLIVFNNISKNFYANISILFLGISTIITNYIIYNIDTPIVKPFVQHLCNWINVGDFKIGFNLYVDGLSLTMIWIITGVGFLIQMFSYWYMVEDSKKNKGYSLNRYFIYVNLFIFSMLILVLADNLLLLFLGWECVGLCSYLLIGYYYKKKKNNWASFKAFIINRIIDIILAICLFLIWVQFGSLNIQYILIMANHIWTKCDILINFTTILLLGSAIGKSAQVPFQTWLADAMVGPTPVSALIHAATMVTAGVYIIARMHIFFELTPLILNLISIIGISTILIASISAIIQSNIKRILAYSTMSQLGYMFLAMGIKAWNVAIYHLMIHAFFKALLFLSVGSIIINCNHEQNIFKLNLQLLKNKLTYISFIFGSLALSAFPILSAGFYSKEEIIKISLINGHLLLCILAIIGTIFTSIYTFRMIFILFNIDLKLYKINLPNNLLHDFPLIILIILSTFMGAYITPPILGIFRTYNIVTSNTIIDKIFSIITYIILLILFKYIFYNKLFINKLLKFKFIIKIYFFLKKSLGFDYIYNKLFVNTYIILIKYNRKDWINKFINSLNIFLKKINVILTLFHNGNLRWYIFIFILSVIIFIKKATFI</sequence>
<protein>
    <submittedName>
        <fullName evidence="9">NADH-quinone oxidoreductase subunit L</fullName>
        <ecNumber evidence="9">1.6.5.3</ecNumber>
    </submittedName>
</protein>
<evidence type="ECO:0000313" key="10">
    <source>
        <dbReference type="Proteomes" id="UP000032420"/>
    </source>
</evidence>
<keyword evidence="10" id="KW-1185">Reference proteome</keyword>
<feature type="transmembrane region" description="Helical" evidence="6">
    <location>
        <begin position="500"/>
        <end position="518"/>
    </location>
</feature>
<evidence type="ECO:0000259" key="7">
    <source>
        <dbReference type="Pfam" id="PF00361"/>
    </source>
</evidence>
<dbReference type="AlphaFoldDB" id="A0A078KED6"/>
<feature type="transmembrane region" description="Helical" evidence="6">
    <location>
        <begin position="28"/>
        <end position="51"/>
    </location>
</feature>
<dbReference type="STRING" id="1495769.CEM_270"/>
<dbReference type="GO" id="GO:0042773">
    <property type="term" value="P:ATP synthesis coupled electron transport"/>
    <property type="evidence" value="ECO:0007669"/>
    <property type="project" value="InterPro"/>
</dbReference>
<keyword evidence="3 6" id="KW-1133">Transmembrane helix</keyword>
<dbReference type="InterPro" id="IPR003945">
    <property type="entry name" value="NU5C-like"/>
</dbReference>
<feature type="transmembrane region" description="Helical" evidence="6">
    <location>
        <begin position="415"/>
        <end position="442"/>
    </location>
</feature>
<feature type="transmembrane region" description="Helical" evidence="6">
    <location>
        <begin position="336"/>
        <end position="359"/>
    </location>
</feature>
<dbReference type="PATRIC" id="fig|1495769.3.peg.250"/>
<dbReference type="EC" id="1.6.5.3" evidence="9"/>
<evidence type="ECO:0000256" key="4">
    <source>
        <dbReference type="ARBA" id="ARBA00023136"/>
    </source>
</evidence>
<keyword evidence="2 5" id="KW-0812">Transmembrane</keyword>
<evidence type="ECO:0000256" key="2">
    <source>
        <dbReference type="ARBA" id="ARBA00022692"/>
    </source>
</evidence>
<dbReference type="HOGENOM" id="CLU_007100_6_2_6"/>
<comment type="subcellular location">
    <subcellularLocation>
        <location evidence="1">Endomembrane system</location>
        <topology evidence="1">Multi-pass membrane protein</topology>
    </subcellularLocation>
    <subcellularLocation>
        <location evidence="5">Membrane</location>
        <topology evidence="5">Multi-pass membrane protein</topology>
    </subcellularLocation>
</comment>
<feature type="transmembrane region" description="Helical" evidence="6">
    <location>
        <begin position="463"/>
        <end position="488"/>
    </location>
</feature>
<evidence type="ECO:0000256" key="6">
    <source>
        <dbReference type="SAM" id="Phobius"/>
    </source>
</evidence>
<dbReference type="NCBIfam" id="NF005141">
    <property type="entry name" value="PRK06590.1"/>
    <property type="match status" value="1"/>
</dbReference>
<dbReference type="NCBIfam" id="TIGR01974">
    <property type="entry name" value="NDH_I_L"/>
    <property type="match status" value="1"/>
</dbReference>
<dbReference type="PRINTS" id="PR01434">
    <property type="entry name" value="NADHDHGNASE5"/>
</dbReference>
<dbReference type="KEGG" id="eme:CEM_270"/>
<evidence type="ECO:0000259" key="8">
    <source>
        <dbReference type="Pfam" id="PF00662"/>
    </source>
</evidence>
<feature type="transmembrane region" description="Helical" evidence="6">
    <location>
        <begin position="143"/>
        <end position="163"/>
    </location>
</feature>
<name>A0A078KED6_9GAMM</name>
<evidence type="ECO:0000256" key="1">
    <source>
        <dbReference type="ARBA" id="ARBA00004127"/>
    </source>
</evidence>
<dbReference type="GO" id="GO:0012505">
    <property type="term" value="C:endomembrane system"/>
    <property type="evidence" value="ECO:0007669"/>
    <property type="project" value="UniProtKB-SubCell"/>
</dbReference>
<feature type="domain" description="NADH-Ubiquinone oxidoreductase (complex I) chain 5 N-terminal" evidence="8">
    <location>
        <begin position="66"/>
        <end position="113"/>
    </location>
</feature>
<evidence type="ECO:0000256" key="3">
    <source>
        <dbReference type="ARBA" id="ARBA00022989"/>
    </source>
</evidence>
<feature type="domain" description="NADH:quinone oxidoreductase/Mrp antiporter transmembrane" evidence="7">
    <location>
        <begin position="138"/>
        <end position="430"/>
    </location>
</feature>
<keyword evidence="4 6" id="KW-0472">Membrane</keyword>
<dbReference type="EMBL" id="LM655252">
    <property type="protein sequence ID" value="CDZ16528.1"/>
    <property type="molecule type" value="Genomic_DNA"/>
</dbReference>
<dbReference type="Gene3D" id="1.20.5.2700">
    <property type="match status" value="1"/>
</dbReference>
<dbReference type="GO" id="GO:0003954">
    <property type="term" value="F:NADH dehydrogenase activity"/>
    <property type="evidence" value="ECO:0007669"/>
    <property type="project" value="TreeGrafter"/>
</dbReference>
<keyword evidence="9" id="KW-0560">Oxidoreductase</keyword>
<dbReference type="PANTHER" id="PTHR42829">
    <property type="entry name" value="NADH-UBIQUINONE OXIDOREDUCTASE CHAIN 5"/>
    <property type="match status" value="1"/>
</dbReference>
<dbReference type="Proteomes" id="UP000032420">
    <property type="component" value="Chromosome I"/>
</dbReference>
<feature type="transmembrane region" description="Helical" evidence="6">
    <location>
        <begin position="118"/>
        <end position="137"/>
    </location>
</feature>
<feature type="transmembrane region" description="Helical" evidence="6">
    <location>
        <begin position="86"/>
        <end position="106"/>
    </location>
</feature>
<dbReference type="PRINTS" id="PR01435">
    <property type="entry name" value="NPOXDRDTASE5"/>
</dbReference>
<evidence type="ECO:0000256" key="5">
    <source>
        <dbReference type="RuleBase" id="RU000320"/>
    </source>
</evidence>
<dbReference type="InterPro" id="IPR001516">
    <property type="entry name" value="Proton_antipo_N"/>
</dbReference>
<feature type="transmembrane region" description="Helical" evidence="6">
    <location>
        <begin position="597"/>
        <end position="615"/>
    </location>
</feature>
<feature type="transmembrane region" description="Helical" evidence="6">
    <location>
        <begin position="284"/>
        <end position="305"/>
    </location>
</feature>
<dbReference type="Pfam" id="PF00662">
    <property type="entry name" value="Proton_antipo_N"/>
    <property type="match status" value="1"/>
</dbReference>
<feature type="transmembrane region" description="Helical" evidence="6">
    <location>
        <begin position="184"/>
        <end position="206"/>
    </location>
</feature>
<gene>
    <name evidence="9" type="primary">nuoL</name>
    <name evidence="9" type="ORF">CEM_270</name>
</gene>
<evidence type="ECO:0000313" key="9">
    <source>
        <dbReference type="EMBL" id="CDZ16528.1"/>
    </source>
</evidence>
<feature type="transmembrane region" description="Helical" evidence="6">
    <location>
        <begin position="254"/>
        <end position="272"/>
    </location>
</feature>
<dbReference type="InterPro" id="IPR001750">
    <property type="entry name" value="ND/Mrp_TM"/>
</dbReference>
<dbReference type="PANTHER" id="PTHR42829:SF2">
    <property type="entry name" value="NADH-UBIQUINONE OXIDOREDUCTASE CHAIN 5"/>
    <property type="match status" value="1"/>
</dbReference>
<dbReference type="OrthoDB" id="9811798at2"/>
<dbReference type="Pfam" id="PF00361">
    <property type="entry name" value="Proton_antipo_M"/>
    <property type="match status" value="1"/>
</dbReference>
<accession>A0A078KED6</accession>
<proteinExistence type="predicted"/>
<dbReference type="GO" id="GO:0016020">
    <property type="term" value="C:membrane"/>
    <property type="evidence" value="ECO:0007669"/>
    <property type="project" value="UniProtKB-SubCell"/>
</dbReference>
<dbReference type="GO" id="GO:0008137">
    <property type="term" value="F:NADH dehydrogenase (ubiquinone) activity"/>
    <property type="evidence" value="ECO:0007669"/>
    <property type="project" value="InterPro"/>
</dbReference>
<reference evidence="10" key="1">
    <citation type="submission" date="2014-07" db="EMBL/GenBank/DDBJ databases">
        <authorList>
            <person name="Santos-Garcia D."/>
        </authorList>
    </citation>
    <scope>NUCLEOTIDE SEQUENCE [LARGE SCALE GENOMIC DNA]</scope>
</reference>
<feature type="transmembrane region" description="Helical" evidence="6">
    <location>
        <begin position="379"/>
        <end position="403"/>
    </location>
</feature>
<organism evidence="9 10">
    <name type="scientific">Candidatus Johnevansia muelleri</name>
    <dbReference type="NCBI Taxonomy" id="1495769"/>
    <lineage>
        <taxon>Bacteria</taxon>
        <taxon>Pseudomonadati</taxon>
        <taxon>Pseudomonadota</taxon>
        <taxon>Gammaproteobacteria</taxon>
        <taxon>Candidatus Johnevansiales</taxon>
        <taxon>Candidatus Johnevansiaceae</taxon>
        <taxon>Candidatus Johnevansia</taxon>
    </lineage>
</organism>
<dbReference type="GO" id="GO:0015990">
    <property type="term" value="P:electron transport coupled proton transport"/>
    <property type="evidence" value="ECO:0007669"/>
    <property type="project" value="TreeGrafter"/>
</dbReference>
<dbReference type="InterPro" id="IPR018393">
    <property type="entry name" value="NADHpl_OxRdtase_5_subgr"/>
</dbReference>